<feature type="domain" description="Tyr recombinase" evidence="2">
    <location>
        <begin position="48"/>
        <end position="123"/>
    </location>
</feature>
<proteinExistence type="predicted"/>
<evidence type="ECO:0000313" key="3">
    <source>
        <dbReference type="EMBL" id="AUX29415.1"/>
    </source>
</evidence>
<dbReference type="GO" id="GO:0015074">
    <property type="term" value="P:DNA integration"/>
    <property type="evidence" value="ECO:0007669"/>
    <property type="project" value="InterPro"/>
</dbReference>
<dbReference type="GO" id="GO:0003677">
    <property type="term" value="F:DNA binding"/>
    <property type="evidence" value="ECO:0007669"/>
    <property type="project" value="InterPro"/>
</dbReference>
<dbReference type="Gene3D" id="1.10.443.10">
    <property type="entry name" value="Intergrase catalytic core"/>
    <property type="match status" value="1"/>
</dbReference>
<accession>A0A4P2QHS4</accession>
<evidence type="ECO:0000256" key="1">
    <source>
        <dbReference type="ARBA" id="ARBA00023172"/>
    </source>
</evidence>
<dbReference type="PROSITE" id="PS51898">
    <property type="entry name" value="TYR_RECOMBINASE"/>
    <property type="match status" value="1"/>
</dbReference>
<dbReference type="RefSeq" id="WP_129573587.1">
    <property type="nucleotide sequence ID" value="NZ_CP012672.1"/>
</dbReference>
<organism evidence="3 4">
    <name type="scientific">Sorangium cellulosum</name>
    <name type="common">Polyangium cellulosum</name>
    <dbReference type="NCBI Taxonomy" id="56"/>
    <lineage>
        <taxon>Bacteria</taxon>
        <taxon>Pseudomonadati</taxon>
        <taxon>Myxococcota</taxon>
        <taxon>Polyangia</taxon>
        <taxon>Polyangiales</taxon>
        <taxon>Polyangiaceae</taxon>
        <taxon>Sorangium</taxon>
    </lineage>
</organism>
<dbReference type="InterPro" id="IPR011010">
    <property type="entry name" value="DNA_brk_join_enz"/>
</dbReference>
<evidence type="ECO:0000313" key="4">
    <source>
        <dbReference type="Proteomes" id="UP000295497"/>
    </source>
</evidence>
<keyword evidence="1" id="KW-0233">DNA recombination</keyword>
<dbReference type="SUPFAM" id="SSF56349">
    <property type="entry name" value="DNA breaking-rejoining enzymes"/>
    <property type="match status" value="1"/>
</dbReference>
<name>A0A4P2QHS4_SORCE</name>
<protein>
    <recommendedName>
        <fullName evidence="2">Tyr recombinase domain-containing protein</fullName>
    </recommendedName>
</protein>
<reference evidence="3 4" key="1">
    <citation type="submission" date="2015-09" db="EMBL/GenBank/DDBJ databases">
        <title>Sorangium comparison.</title>
        <authorList>
            <person name="Zaburannyi N."/>
            <person name="Bunk B."/>
            <person name="Overmann J."/>
            <person name="Mueller R."/>
        </authorList>
    </citation>
    <scope>NUCLEOTIDE SEQUENCE [LARGE SCALE GENOMIC DNA]</scope>
    <source>
        <strain evidence="3 4">So ce836</strain>
    </source>
</reference>
<dbReference type="InterPro" id="IPR013762">
    <property type="entry name" value="Integrase-like_cat_sf"/>
</dbReference>
<dbReference type="GO" id="GO:0006310">
    <property type="term" value="P:DNA recombination"/>
    <property type="evidence" value="ECO:0007669"/>
    <property type="project" value="UniProtKB-KW"/>
</dbReference>
<dbReference type="InterPro" id="IPR002104">
    <property type="entry name" value="Integrase_catalytic"/>
</dbReference>
<gene>
    <name evidence="3" type="ORF">SOCE836_015050</name>
</gene>
<dbReference type="EMBL" id="CP012672">
    <property type="protein sequence ID" value="AUX29415.1"/>
    <property type="molecule type" value="Genomic_DNA"/>
</dbReference>
<sequence length="123" mass="13365">MRGNQAQTRNDRLTAIRSFFWHLGASDPASIGVAQRVLTILAKRTTSATPRHLADDEPAALLNASDPKKVQGRRDHALLLFLARTGARVSEAIGIDAADLRLDENSPRKAIPTCQYFPSTTGS</sequence>
<dbReference type="AlphaFoldDB" id="A0A4P2QHS4"/>
<evidence type="ECO:0000259" key="2">
    <source>
        <dbReference type="PROSITE" id="PS51898"/>
    </source>
</evidence>
<dbReference type="Proteomes" id="UP000295497">
    <property type="component" value="Chromosome"/>
</dbReference>